<dbReference type="Proteomes" id="UP000016960">
    <property type="component" value="Unassembled WGS sequence"/>
</dbReference>
<comment type="caution">
    <text evidence="1">The sequence shown here is derived from an EMBL/GenBank/DDBJ whole genome shotgun (WGS) entry which is preliminary data.</text>
</comment>
<organism evidence="1 2">
    <name type="scientific">Rubidibacter lacunae KORDI 51-2</name>
    <dbReference type="NCBI Taxonomy" id="582515"/>
    <lineage>
        <taxon>Bacteria</taxon>
        <taxon>Bacillati</taxon>
        <taxon>Cyanobacteriota</taxon>
        <taxon>Cyanophyceae</taxon>
        <taxon>Oscillatoriophycideae</taxon>
        <taxon>Chroococcales</taxon>
        <taxon>Aphanothecaceae</taxon>
        <taxon>Rubidibacter</taxon>
    </lineage>
</organism>
<evidence type="ECO:0000313" key="2">
    <source>
        <dbReference type="Proteomes" id="UP000016960"/>
    </source>
</evidence>
<proteinExistence type="predicted"/>
<keyword evidence="2" id="KW-1185">Reference proteome</keyword>
<protein>
    <submittedName>
        <fullName evidence="1">Uncharacterized protein</fullName>
    </submittedName>
</protein>
<accession>U5DP95</accession>
<gene>
    <name evidence="1" type="ORF">KR51_00006110</name>
</gene>
<dbReference type="EMBL" id="ASSJ01000010">
    <property type="protein sequence ID" value="ERN42657.1"/>
    <property type="molecule type" value="Genomic_DNA"/>
</dbReference>
<reference evidence="1 2" key="1">
    <citation type="submission" date="2013-05" db="EMBL/GenBank/DDBJ databases">
        <title>Draft genome sequence of Rubidibacter lacunae KORDI 51-2.</title>
        <authorList>
            <person name="Choi D.H."/>
            <person name="Noh J.H."/>
            <person name="Kwon K.-K."/>
            <person name="Lee J.-H."/>
            <person name="Ryu J.-Y."/>
        </authorList>
    </citation>
    <scope>NUCLEOTIDE SEQUENCE [LARGE SCALE GENOMIC DNA]</scope>
    <source>
        <strain evidence="1 2">KORDI 51-2</strain>
    </source>
</reference>
<sequence>MVAGLIEDTVLLICAENIHTRLAERQLEFFRTQQGMASVACKGLQLDPVTG</sequence>
<name>U5DP95_9CHRO</name>
<evidence type="ECO:0000313" key="1">
    <source>
        <dbReference type="EMBL" id="ERN42657.1"/>
    </source>
</evidence>
<dbReference type="AlphaFoldDB" id="U5DP95"/>
<dbReference type="InParanoid" id="U5DP95"/>